<dbReference type="RefSeq" id="WP_231322708.1">
    <property type="nucleotide sequence ID" value="NZ_CP088156.1"/>
</dbReference>
<protein>
    <submittedName>
        <fullName evidence="6">Restriction endonuclease subunit S</fullName>
        <ecNumber evidence="6">3.1.21.-</ecNumber>
    </submittedName>
</protein>
<evidence type="ECO:0000313" key="6">
    <source>
        <dbReference type="EMBL" id="UFZ05053.1"/>
    </source>
</evidence>
<dbReference type="GO" id="GO:0016787">
    <property type="term" value="F:hydrolase activity"/>
    <property type="evidence" value="ECO:0007669"/>
    <property type="project" value="UniProtKB-KW"/>
</dbReference>
<dbReference type="PANTHER" id="PTHR43140:SF1">
    <property type="entry name" value="TYPE I RESTRICTION ENZYME ECOKI SPECIFICITY SUBUNIT"/>
    <property type="match status" value="1"/>
</dbReference>
<evidence type="ECO:0000256" key="1">
    <source>
        <dbReference type="ARBA" id="ARBA00010923"/>
    </source>
</evidence>
<keyword evidence="3" id="KW-0238">DNA-binding</keyword>
<keyword evidence="6" id="KW-0255">Endonuclease</keyword>
<dbReference type="CDD" id="cd17253">
    <property type="entry name" value="RMtype1_S_Eco933I-TRD2-CR2_like"/>
    <property type="match status" value="1"/>
</dbReference>
<keyword evidence="6" id="KW-0540">Nuclease</keyword>
<keyword evidence="7" id="KW-1185">Reference proteome</keyword>
<keyword evidence="6" id="KW-0378">Hydrolase</keyword>
<proteinExistence type="inferred from homology"/>
<accession>A0ABY3RCN9</accession>
<evidence type="ECO:0000256" key="2">
    <source>
        <dbReference type="ARBA" id="ARBA00022747"/>
    </source>
</evidence>
<reference evidence="6" key="1">
    <citation type="journal article" date="2024" name="Antonie Van Leeuwenhoek">
        <title>Bradyrhizobium ontarionense sp. nov., a novel bacterial symbiont isolated from Aeschynomene indica (Indian jointvetch), harbours photosynthesis, nitrogen fixation and nitrous oxide (N2O) reductase genes.</title>
        <authorList>
            <person name="Bromfield E.S.P."/>
            <person name="Cloutier S."/>
        </authorList>
    </citation>
    <scope>NUCLEOTIDE SEQUENCE</scope>
    <source>
        <strain evidence="6">A19</strain>
    </source>
</reference>
<dbReference type="Gene3D" id="3.90.220.20">
    <property type="entry name" value="DNA methylase specificity domains"/>
    <property type="match status" value="2"/>
</dbReference>
<dbReference type="InterPro" id="IPR044946">
    <property type="entry name" value="Restrct_endonuc_typeI_TRD_sf"/>
</dbReference>
<evidence type="ECO:0000259" key="5">
    <source>
        <dbReference type="Pfam" id="PF01420"/>
    </source>
</evidence>
<evidence type="ECO:0000313" key="7">
    <source>
        <dbReference type="Proteomes" id="UP001431010"/>
    </source>
</evidence>
<dbReference type="EMBL" id="CP088156">
    <property type="protein sequence ID" value="UFZ05053.1"/>
    <property type="molecule type" value="Genomic_DNA"/>
</dbReference>
<feature type="domain" description="Type I restriction modification DNA specificity" evidence="5">
    <location>
        <begin position="15"/>
        <end position="177"/>
    </location>
</feature>
<dbReference type="InterPro" id="IPR051212">
    <property type="entry name" value="Type-I_RE_S_subunit"/>
</dbReference>
<comment type="similarity">
    <text evidence="1">Belongs to the type-I restriction system S methylase family.</text>
</comment>
<dbReference type="GO" id="GO:0004519">
    <property type="term" value="F:endonuclease activity"/>
    <property type="evidence" value="ECO:0007669"/>
    <property type="project" value="UniProtKB-KW"/>
</dbReference>
<dbReference type="Proteomes" id="UP001431010">
    <property type="component" value="Chromosome"/>
</dbReference>
<keyword evidence="2" id="KW-0680">Restriction system</keyword>
<feature type="region of interest" description="Disordered" evidence="4">
    <location>
        <begin position="459"/>
        <end position="509"/>
    </location>
</feature>
<sequence length="573" mass="63471">MDQLPADSERALPPGWVSVRVDQVGEVRLGRQRSPDQESGAYMTRYVRAANITPAGMNISNLLEMNFTPAEREAFGLKPGDVLLTEASGSASQVGRASIWRGEVEPCCFQNTVIRFRPHLTTSEYALVVFRHYAAAGVFAGVARGVGIQHLGGSRFAEILYPLPPLAEQKRITEVVDVRLANIREAEARLRSALGHLKEQVREILAAAAAGELVPQSPQAAEPDRAHASSRSRQISLFENEAVSAQKVLGLGGTVPEGWRWCRVEQAGQVTLGRQRAPKHERGHNMRPYLRVANVYEDRIDTSDVLHMNFEPEEVAIYELRDGDVLLNEGQSPELVGRPAIYRGEVPGACFQNTLIRFRSGDEIEPEYALFVFRHYMHSGVFRKIARWSTNIAHLGLERFRSLPFPIPPRGEQRRIVAEARRRLEAAASQMLAIEASLARVPEFERELLAAAVAGDLVPQDPGDEPASELFRRLGPPRKTEATLPQSSLRADIMSKRRPRPTQQAEPTPDLAAVLQKHGGSLPMPELFAQAGYNRDLPEHVELFYLALRKALGKTIRLTGESAENAELEANAA</sequence>
<evidence type="ECO:0000256" key="3">
    <source>
        <dbReference type="ARBA" id="ARBA00023125"/>
    </source>
</evidence>
<name>A0ABY3RCN9_9BRAD</name>
<dbReference type="EC" id="3.1.21.-" evidence="6"/>
<evidence type="ECO:0000256" key="4">
    <source>
        <dbReference type="SAM" id="MobiDB-lite"/>
    </source>
</evidence>
<dbReference type="PANTHER" id="PTHR43140">
    <property type="entry name" value="TYPE-1 RESTRICTION ENZYME ECOKI SPECIFICITY PROTEIN"/>
    <property type="match status" value="1"/>
</dbReference>
<dbReference type="SUPFAM" id="SSF116734">
    <property type="entry name" value="DNA methylase specificity domain"/>
    <property type="match status" value="2"/>
</dbReference>
<dbReference type="InterPro" id="IPR000055">
    <property type="entry name" value="Restrct_endonuc_typeI_TRD"/>
</dbReference>
<dbReference type="Pfam" id="PF01420">
    <property type="entry name" value="Methylase_S"/>
    <property type="match status" value="1"/>
</dbReference>
<gene>
    <name evidence="6" type="ORF">LQG66_01660</name>
</gene>
<organism evidence="6 7">
    <name type="scientific">Bradyrhizobium ontarionense</name>
    <dbReference type="NCBI Taxonomy" id="2898149"/>
    <lineage>
        <taxon>Bacteria</taxon>
        <taxon>Pseudomonadati</taxon>
        <taxon>Pseudomonadota</taxon>
        <taxon>Alphaproteobacteria</taxon>
        <taxon>Hyphomicrobiales</taxon>
        <taxon>Nitrobacteraceae</taxon>
        <taxon>Bradyrhizobium</taxon>
    </lineage>
</organism>